<reference evidence="4 5" key="1">
    <citation type="journal article" date="2010" name="Nature">
        <title>The genome of a songbird.</title>
        <authorList>
            <person name="Warren W.C."/>
            <person name="Clayton D.F."/>
            <person name="Ellegren H."/>
            <person name="Arnold A.P."/>
            <person name="Hillier L.W."/>
            <person name="Kunstner A."/>
            <person name="Searle S."/>
            <person name="White S."/>
            <person name="Vilella A.J."/>
            <person name="Fairley S."/>
            <person name="Heger A."/>
            <person name="Kong L."/>
            <person name="Ponting C.P."/>
            <person name="Jarvis E.D."/>
            <person name="Mello C.V."/>
            <person name="Minx P."/>
            <person name="Lovell P."/>
            <person name="Velho T.A."/>
            <person name="Ferris M."/>
            <person name="Balakrishnan C.N."/>
            <person name="Sinha S."/>
            <person name="Blatti C."/>
            <person name="London S.E."/>
            <person name="Li Y."/>
            <person name="Lin Y.C."/>
            <person name="George J."/>
            <person name="Sweedler J."/>
            <person name="Southey B."/>
            <person name="Gunaratne P."/>
            <person name="Watson M."/>
            <person name="Nam K."/>
            <person name="Backstrom N."/>
            <person name="Smeds L."/>
            <person name="Nabholz B."/>
            <person name="Itoh Y."/>
            <person name="Whitney O."/>
            <person name="Pfenning A.R."/>
            <person name="Howard J."/>
            <person name="Volker M."/>
            <person name="Skinner B.M."/>
            <person name="Griffin D.K."/>
            <person name="Ye L."/>
            <person name="McLaren W.M."/>
            <person name="Flicek P."/>
            <person name="Quesada V."/>
            <person name="Velasco G."/>
            <person name="Lopez-Otin C."/>
            <person name="Puente X.S."/>
            <person name="Olender T."/>
            <person name="Lancet D."/>
            <person name="Smit A.F."/>
            <person name="Hubley R."/>
            <person name="Konkel M.K."/>
            <person name="Walker J.A."/>
            <person name="Batzer M.A."/>
            <person name="Gu W."/>
            <person name="Pollock D.D."/>
            <person name="Chen L."/>
            <person name="Cheng Z."/>
            <person name="Eichler E.E."/>
            <person name="Stapley J."/>
            <person name="Slate J."/>
            <person name="Ekblom R."/>
            <person name="Birkhead T."/>
            <person name="Burke T."/>
            <person name="Burt D."/>
            <person name="Scharff C."/>
            <person name="Adam I."/>
            <person name="Richard H."/>
            <person name="Sultan M."/>
            <person name="Soldatov A."/>
            <person name="Lehrach H."/>
            <person name="Edwards S.V."/>
            <person name="Yang S.P."/>
            <person name="Li X."/>
            <person name="Graves T."/>
            <person name="Fulton L."/>
            <person name="Nelson J."/>
            <person name="Chinwalla A."/>
            <person name="Hou S."/>
            <person name="Mardis E.R."/>
            <person name="Wilson R.K."/>
        </authorList>
    </citation>
    <scope>NUCLEOTIDE SEQUENCE [LARGE SCALE GENOMIC DNA]</scope>
</reference>
<dbReference type="InterPro" id="IPR036291">
    <property type="entry name" value="NAD(P)-bd_dom_sf"/>
</dbReference>
<name>H0ZKF4_TAEGU</name>
<keyword evidence="5" id="KW-1185">Reference proteome</keyword>
<dbReference type="AlphaFoldDB" id="H0ZKF4"/>
<dbReference type="GO" id="GO:0010508">
    <property type="term" value="P:positive regulation of autophagy"/>
    <property type="evidence" value="ECO:0007669"/>
    <property type="project" value="TreeGrafter"/>
</dbReference>
<organism evidence="4 5">
    <name type="scientific">Taeniopygia guttata</name>
    <name type="common">Zebra finch</name>
    <name type="synonym">Poephila guttata</name>
    <dbReference type="NCBI Taxonomy" id="59729"/>
    <lineage>
        <taxon>Eukaryota</taxon>
        <taxon>Metazoa</taxon>
        <taxon>Chordata</taxon>
        <taxon>Craniata</taxon>
        <taxon>Vertebrata</taxon>
        <taxon>Euteleostomi</taxon>
        <taxon>Archelosauria</taxon>
        <taxon>Archosauria</taxon>
        <taxon>Dinosauria</taxon>
        <taxon>Saurischia</taxon>
        <taxon>Theropoda</taxon>
        <taxon>Coelurosauria</taxon>
        <taxon>Aves</taxon>
        <taxon>Neognathae</taxon>
        <taxon>Neoaves</taxon>
        <taxon>Telluraves</taxon>
        <taxon>Australaves</taxon>
        <taxon>Passeriformes</taxon>
        <taxon>Passeroidea</taxon>
        <taxon>Estrildidae</taxon>
        <taxon>Estrildinae</taxon>
        <taxon>Taeniopygia</taxon>
    </lineage>
</organism>
<accession>H0ZKF4</accession>
<dbReference type="GO" id="GO:0005576">
    <property type="term" value="C:extracellular region"/>
    <property type="evidence" value="ECO:0007669"/>
    <property type="project" value="TreeGrafter"/>
</dbReference>
<dbReference type="Ensembl" id="ENSTGUT00000011194.2">
    <property type="protein sequence ID" value="ENSTGUP00000011074.2"/>
    <property type="gene ID" value="ENSTGUG00000020103.1"/>
</dbReference>
<protein>
    <submittedName>
        <fullName evidence="4">Zinc finger BED-type containing 1</fullName>
    </submittedName>
</protein>
<comment type="similarity">
    <text evidence="1">Belongs to the short-chain dehydrogenases/reductases (SDR) family.</text>
</comment>
<keyword evidence="2" id="KW-0560">Oxidoreductase</keyword>
<evidence type="ECO:0000313" key="4">
    <source>
        <dbReference type="Ensembl" id="ENSTGUP00000011074.2"/>
    </source>
</evidence>
<sequence>RGAPGPCRIPRSRAGAEAPRRPQHGRRRPTPPLLPFGGRAGPAELPEGRAPGGCGWRGALPPPPHAALAASQALAPPPRPAPGPRPPWTRGGAGGRARAGRRAARRPDLWPREAVWGFRGPGVPASLLPLFGSLTVSSESSAQSRAGAASLSPVFPTQNGKVAIVTGGAKGIGYQTVKHLARLGMHVIIAGNSERDGQEAVRKIKEETLTGKVEFLYCDLASMKSIRQFVQQFRAKNCPLHVLVNNDVRIHPMEPMLKANLPLCYLPIDYSIF</sequence>
<reference evidence="4" key="3">
    <citation type="submission" date="2025-09" db="UniProtKB">
        <authorList>
            <consortium name="Ensembl"/>
        </authorList>
    </citation>
    <scope>IDENTIFICATION</scope>
</reference>
<dbReference type="GO" id="GO:0016491">
    <property type="term" value="F:oxidoreductase activity"/>
    <property type="evidence" value="ECO:0007669"/>
    <property type="project" value="UniProtKB-KW"/>
</dbReference>
<dbReference type="Proteomes" id="UP000007754">
    <property type="component" value="Chromosome 1"/>
</dbReference>
<feature type="region of interest" description="Disordered" evidence="3">
    <location>
        <begin position="1"/>
        <end position="105"/>
    </location>
</feature>
<dbReference type="Gene3D" id="3.40.50.720">
    <property type="entry name" value="NAD(P)-binding Rossmann-like Domain"/>
    <property type="match status" value="1"/>
</dbReference>
<evidence type="ECO:0000313" key="5">
    <source>
        <dbReference type="Proteomes" id="UP000007754"/>
    </source>
</evidence>
<gene>
    <name evidence="4" type="primary">ZBED1</name>
</gene>
<dbReference type="InterPro" id="IPR002347">
    <property type="entry name" value="SDR_fam"/>
</dbReference>
<dbReference type="SUPFAM" id="SSF51735">
    <property type="entry name" value="NAD(P)-binding Rossmann-fold domains"/>
    <property type="match status" value="1"/>
</dbReference>
<dbReference type="PANTHER" id="PTHR24320">
    <property type="entry name" value="RETINOL DEHYDROGENASE"/>
    <property type="match status" value="1"/>
</dbReference>
<dbReference type="GeneTree" id="ENSGT00940000163186"/>
<reference evidence="4" key="2">
    <citation type="submission" date="2025-08" db="UniProtKB">
        <authorList>
            <consortium name="Ensembl"/>
        </authorList>
    </citation>
    <scope>IDENTIFICATION</scope>
</reference>
<dbReference type="Pfam" id="PF00106">
    <property type="entry name" value="adh_short"/>
    <property type="match status" value="1"/>
</dbReference>
<dbReference type="HOGENOM" id="CLU_010194_44_5_1"/>
<evidence type="ECO:0000256" key="2">
    <source>
        <dbReference type="ARBA" id="ARBA00023002"/>
    </source>
</evidence>
<evidence type="ECO:0000256" key="3">
    <source>
        <dbReference type="SAM" id="MobiDB-lite"/>
    </source>
</evidence>
<feature type="compositionally biased region" description="Pro residues" evidence="3">
    <location>
        <begin position="75"/>
        <end position="87"/>
    </location>
</feature>
<proteinExistence type="inferred from homology"/>
<evidence type="ECO:0000256" key="1">
    <source>
        <dbReference type="ARBA" id="ARBA00006484"/>
    </source>
</evidence>
<dbReference type="PANTHER" id="PTHR24320:SF264">
    <property type="entry name" value="DEHYDROGENASE_REDUCTASE SDR FAMILY MEMBER ON CHROMOSOME X"/>
    <property type="match status" value="1"/>
</dbReference>